<proteinExistence type="predicted"/>
<dbReference type="GeneID" id="39860791"/>
<dbReference type="EMBL" id="CP101873">
    <property type="protein sequence ID" value="WMT08825.1"/>
    <property type="molecule type" value="Genomic_DNA"/>
</dbReference>
<keyword evidence="3" id="KW-1185">Reference proteome</keyword>
<feature type="compositionally biased region" description="Low complexity" evidence="1">
    <location>
        <begin position="136"/>
        <end position="162"/>
    </location>
</feature>
<evidence type="ECO:0000256" key="1">
    <source>
        <dbReference type="SAM" id="MobiDB-lite"/>
    </source>
</evidence>
<feature type="region of interest" description="Disordered" evidence="1">
    <location>
        <begin position="193"/>
        <end position="276"/>
    </location>
</feature>
<evidence type="ECO:0000313" key="2">
    <source>
        <dbReference type="EMBL" id="WMT08825.1"/>
    </source>
</evidence>
<dbReference type="RefSeq" id="WP_049964526.1">
    <property type="nucleotide sequence ID" value="NZ_CP101873.1"/>
</dbReference>
<reference evidence="2 3" key="1">
    <citation type="submission" date="2022-07" db="EMBL/GenBank/DDBJ databases">
        <title>Two temperate virus in Haloterrigena jeotgali A29.</title>
        <authorList>
            <person name="Deng X."/>
        </authorList>
    </citation>
    <scope>NUCLEOTIDE SEQUENCE [LARGE SCALE GENOMIC DNA]</scope>
    <source>
        <strain evidence="2 3">A29</strain>
    </source>
</reference>
<evidence type="ECO:0000313" key="3">
    <source>
        <dbReference type="Proteomes" id="UP001224926"/>
    </source>
</evidence>
<organism evidence="2 3">
    <name type="scientific">Natrinema thermotolerans</name>
    <dbReference type="NCBI Taxonomy" id="121872"/>
    <lineage>
        <taxon>Archaea</taxon>
        <taxon>Methanobacteriati</taxon>
        <taxon>Methanobacteriota</taxon>
        <taxon>Stenosarchaea group</taxon>
        <taxon>Halobacteria</taxon>
        <taxon>Halobacteriales</taxon>
        <taxon>Natrialbaceae</taxon>
        <taxon>Natrinema</taxon>
    </lineage>
</organism>
<dbReference type="GeneID" id="84213103"/>
<sequence length="276" mass="28500">MSETRLRDRVREVLHDVDERGGSLVTGDGDAESDLLETAREAADILESADPDDLLSAVGLDTLEDGSEPDSIPEAIARGERERVADLQRLLRLSRLADRADDGGLGDAVGDLQEAIGDRGESAADTAESAVDADGSEGTADAETTAGSDAAESTESESGAESSTDDLGDGLRSAMRDSFADFGDEVSQLKARLEERRAGAADSDADDTTAGDEAAAAEAEAADEDEGLLGPGLGGDRERGTASGGPSRHSTMAPPPSQRADMRGTARHSTMPDKRG</sequence>
<dbReference type="AlphaFoldDB" id="A0AAF0PGI8"/>
<feature type="compositionally biased region" description="Basic and acidic residues" evidence="1">
    <location>
        <begin position="260"/>
        <end position="276"/>
    </location>
</feature>
<feature type="region of interest" description="Disordered" evidence="1">
    <location>
        <begin position="100"/>
        <end position="176"/>
    </location>
</feature>
<protein>
    <submittedName>
        <fullName evidence="2">Uncharacterized protein</fullName>
    </submittedName>
</protein>
<dbReference type="Proteomes" id="UP001224926">
    <property type="component" value="Chromosome"/>
</dbReference>
<gene>
    <name evidence="2" type="ORF">NP511_04140</name>
</gene>
<accession>A0AAF0PGI8</accession>
<name>A0AAF0PGI8_9EURY</name>